<keyword evidence="6 8" id="KW-1133">Transmembrane helix</keyword>
<keyword evidence="5 8" id="KW-0812">Transmembrane</keyword>
<keyword evidence="7 8" id="KW-0472">Membrane</keyword>
<evidence type="ECO:0000256" key="5">
    <source>
        <dbReference type="ARBA" id="ARBA00022692"/>
    </source>
</evidence>
<keyword evidence="4" id="KW-1003">Cell membrane</keyword>
<dbReference type="GO" id="GO:0055085">
    <property type="term" value="P:transmembrane transport"/>
    <property type="evidence" value="ECO:0007669"/>
    <property type="project" value="TreeGrafter"/>
</dbReference>
<evidence type="ECO:0000256" key="8">
    <source>
        <dbReference type="SAM" id="Phobius"/>
    </source>
</evidence>
<name>A0A7W4W1L9_9GAMM</name>
<evidence type="ECO:0000256" key="3">
    <source>
        <dbReference type="ARBA" id="ARBA00022448"/>
    </source>
</evidence>
<feature type="transmembrane region" description="Helical" evidence="8">
    <location>
        <begin position="72"/>
        <end position="93"/>
    </location>
</feature>
<feature type="transmembrane region" description="Helical" evidence="8">
    <location>
        <begin position="216"/>
        <end position="233"/>
    </location>
</feature>
<feature type="transmembrane region" description="Helical" evidence="8">
    <location>
        <begin position="239"/>
        <end position="269"/>
    </location>
</feature>
<feature type="transmembrane region" description="Helical" evidence="8">
    <location>
        <begin position="306"/>
        <end position="331"/>
    </location>
</feature>
<comment type="caution">
    <text evidence="9">The sequence shown here is derived from an EMBL/GenBank/DDBJ whole genome shotgun (WGS) entry which is preliminary data.</text>
</comment>
<dbReference type="AlphaFoldDB" id="A0A7W4W1L9"/>
<feature type="transmembrane region" description="Helical" evidence="8">
    <location>
        <begin position="20"/>
        <end position="51"/>
    </location>
</feature>
<evidence type="ECO:0000313" key="9">
    <source>
        <dbReference type="EMBL" id="MBB3045806.1"/>
    </source>
</evidence>
<evidence type="ECO:0000256" key="7">
    <source>
        <dbReference type="ARBA" id="ARBA00023136"/>
    </source>
</evidence>
<dbReference type="PANTHER" id="PTHR21716">
    <property type="entry name" value="TRANSMEMBRANE PROTEIN"/>
    <property type="match status" value="1"/>
</dbReference>
<evidence type="ECO:0000256" key="4">
    <source>
        <dbReference type="ARBA" id="ARBA00022475"/>
    </source>
</evidence>
<keyword evidence="3" id="KW-0813">Transport</keyword>
<evidence type="ECO:0000313" key="10">
    <source>
        <dbReference type="Proteomes" id="UP000537130"/>
    </source>
</evidence>
<dbReference type="Pfam" id="PF01594">
    <property type="entry name" value="AI-2E_transport"/>
    <property type="match status" value="1"/>
</dbReference>
<feature type="transmembrane region" description="Helical" evidence="8">
    <location>
        <begin position="281"/>
        <end position="300"/>
    </location>
</feature>
<dbReference type="RefSeq" id="WP_183408533.1">
    <property type="nucleotide sequence ID" value="NZ_JACHWY010000001.1"/>
</dbReference>
<sequence length="358" mass="39753">MLRIIRNWVDRLFAEEETVVLLLLIIAALVLIITLGHVLAPVIASLVFAFMMQGVIAQMTRWRVPRWVAITVAYLLFMSLFFGFIFGLMPLVWNQLTSLVQELPLLLRELQKALMQLPERSDLVSEAQVRELIGVAGVEVGKLGQQVVSFSIGQIPNLVGVLIYLVLVPILVFFFLKDKDLILGWLKHFLPHRRPLMAKIWLEMNDQVANYVRGKGIEIVIVGVATYISFIWLDLNYAALLALLVGLSVVIPYIGAAVVTIPVVIVGYLQWGVGSEFYTLLLVYGIIQGLDGNVLVPLLFSEVVNMHPVAIILSVLVFGGVWGLWGVFFAIPLATLVKAILNAWPTPNSSSIMGDVSR</sequence>
<dbReference type="EMBL" id="JACHWY010000001">
    <property type="protein sequence ID" value="MBB3045806.1"/>
    <property type="molecule type" value="Genomic_DNA"/>
</dbReference>
<dbReference type="InterPro" id="IPR002549">
    <property type="entry name" value="AI-2E-like"/>
</dbReference>
<evidence type="ECO:0000256" key="2">
    <source>
        <dbReference type="ARBA" id="ARBA00009773"/>
    </source>
</evidence>
<dbReference type="PANTHER" id="PTHR21716:SF53">
    <property type="entry name" value="PERMEASE PERM-RELATED"/>
    <property type="match status" value="1"/>
</dbReference>
<keyword evidence="10" id="KW-1185">Reference proteome</keyword>
<evidence type="ECO:0000256" key="1">
    <source>
        <dbReference type="ARBA" id="ARBA00004651"/>
    </source>
</evidence>
<protein>
    <submittedName>
        <fullName evidence="9">Putative permease</fullName>
    </submittedName>
</protein>
<comment type="subcellular location">
    <subcellularLocation>
        <location evidence="1">Cell membrane</location>
        <topology evidence="1">Multi-pass membrane protein</topology>
    </subcellularLocation>
</comment>
<evidence type="ECO:0000256" key="6">
    <source>
        <dbReference type="ARBA" id="ARBA00022989"/>
    </source>
</evidence>
<gene>
    <name evidence="9" type="ORF">FHR99_000042</name>
</gene>
<organism evidence="9 10">
    <name type="scientific">Litorivivens lipolytica</name>
    <dbReference type="NCBI Taxonomy" id="1524264"/>
    <lineage>
        <taxon>Bacteria</taxon>
        <taxon>Pseudomonadati</taxon>
        <taxon>Pseudomonadota</taxon>
        <taxon>Gammaproteobacteria</taxon>
        <taxon>Litorivivens</taxon>
    </lineage>
</organism>
<dbReference type="Proteomes" id="UP000537130">
    <property type="component" value="Unassembled WGS sequence"/>
</dbReference>
<dbReference type="GO" id="GO:0005886">
    <property type="term" value="C:plasma membrane"/>
    <property type="evidence" value="ECO:0007669"/>
    <property type="project" value="UniProtKB-SubCell"/>
</dbReference>
<comment type="similarity">
    <text evidence="2">Belongs to the autoinducer-2 exporter (AI-2E) (TC 2.A.86) family.</text>
</comment>
<proteinExistence type="inferred from homology"/>
<accession>A0A7W4W1L9</accession>
<feature type="transmembrane region" description="Helical" evidence="8">
    <location>
        <begin position="158"/>
        <end position="176"/>
    </location>
</feature>
<reference evidence="9 10" key="1">
    <citation type="submission" date="2020-08" db="EMBL/GenBank/DDBJ databases">
        <title>Genomic Encyclopedia of Type Strains, Phase III (KMG-III): the genomes of soil and plant-associated and newly described type strains.</title>
        <authorList>
            <person name="Whitman W."/>
        </authorList>
    </citation>
    <scope>NUCLEOTIDE SEQUENCE [LARGE SCALE GENOMIC DNA]</scope>
    <source>
        <strain evidence="9 10">CECT 8654</strain>
    </source>
</reference>